<keyword evidence="2" id="KW-1185">Reference proteome</keyword>
<evidence type="ECO:0000313" key="1">
    <source>
        <dbReference type="EMBL" id="KAI0065314.1"/>
    </source>
</evidence>
<dbReference type="EMBL" id="MU277196">
    <property type="protein sequence ID" value="KAI0065314.1"/>
    <property type="molecule type" value="Genomic_DNA"/>
</dbReference>
<evidence type="ECO:0000313" key="2">
    <source>
        <dbReference type="Proteomes" id="UP000814140"/>
    </source>
</evidence>
<reference evidence="1" key="1">
    <citation type="submission" date="2021-03" db="EMBL/GenBank/DDBJ databases">
        <authorList>
            <consortium name="DOE Joint Genome Institute"/>
            <person name="Ahrendt S."/>
            <person name="Looney B.P."/>
            <person name="Miyauchi S."/>
            <person name="Morin E."/>
            <person name="Drula E."/>
            <person name="Courty P.E."/>
            <person name="Chicoki N."/>
            <person name="Fauchery L."/>
            <person name="Kohler A."/>
            <person name="Kuo A."/>
            <person name="Labutti K."/>
            <person name="Pangilinan J."/>
            <person name="Lipzen A."/>
            <person name="Riley R."/>
            <person name="Andreopoulos W."/>
            <person name="He G."/>
            <person name="Johnson J."/>
            <person name="Barry K.W."/>
            <person name="Grigoriev I.V."/>
            <person name="Nagy L."/>
            <person name="Hibbett D."/>
            <person name="Henrissat B."/>
            <person name="Matheny P.B."/>
            <person name="Labbe J."/>
            <person name="Martin F."/>
        </authorList>
    </citation>
    <scope>NUCLEOTIDE SEQUENCE</scope>
    <source>
        <strain evidence="1">HHB10654</strain>
    </source>
</reference>
<comment type="caution">
    <text evidence="1">The sequence shown here is derived from an EMBL/GenBank/DDBJ whole genome shotgun (WGS) entry which is preliminary data.</text>
</comment>
<proteinExistence type="predicted"/>
<sequence length="1572" mass="169689">MASVSPSSSPQWDSRNRGFIPPSQLQQMRRDSPVNRELHAPAPEPPPTLRAAPPARPPPAPSSGHSRSSSFFSFLSKSHDSSQPSSPSSTQQSRRLPDELGRASVDMSRPSLSSPLAPARDGALDSTPQRRASIATETPPGGPPPLHPEIRSVVQLTLAHVHKVYFSGPLVRRIERHPDGHQPAKDEGWRDVWAQLGGTTLSVWDMKEIEEASKVGKEVPPTYINITDAFVNVLGAVTIPASGTSPAKKYSNVVTVNSAGSNLLLFSCPSTIALISWATAFRLAAWEKSRLEEIYTAHLIRITFDGREIPTPLVRHRMEGWVRLRMAGQTDWKRLWMVVSSGSSPEALSPSSAEHHPGAPEAPRNKRRLSNLFSSREEHPDQMPISRSIVSFYSSHKPKDRKRPFLTFQDVSQAFAVYPERPELITRSTLMKLEGTFGDEEVAGGMRGREGWILVMPELEHGLNQATEMLKWLIGLHDAFQLYGRPKEHSWDPRDPASMMFAYPVGPHRDNLFLEREAAETMDPRDDRTSAVRSRLLNILLDRMQGLPPRRSAGAHSSMPPTLPPLHSSDSERGTGGGNASNTSGSTPQLPPFSFGSSEPPRDPAKRILTPITEGSQASPEYRQTEQTRSLSLGGDGTVRPPLRPAILSPPEERRTDGPVLDGPVNVSPTSFSQQQSSPGLRNEGSPNTSFSRPSPKPNQSFSRSVSNAMISTDDHSNPANTSNVPSTASIKTNNSSFATSPPPLSPTTSSNPPASISAAPPPRTPSPKYSILTSPHSMLDSPIRGPGEYRAFVDNSERTAATRLPATPPMSPRGPLPPSKLSSPAIAPEPEHEDTSDLFQEAGALYYMQQFEQETPRHVPPQPTSEEEDEEEDNTSDEEEVKAPPPSVATKAVSPLRPRANSPAVQPAGTRSPPAAAGQWTRSPPVPHPKSPTLEHGSDRRPIGARAAPSSNRHDSSLSLPVRSPDPYSSREDASDIHRRQEMSSHLEDPDADALAALTFLEQDEHVDPSAPSASQLASSPPPPPSQAPPSVVVEPEDRSSSPGSDAQYKSSFAPSRTAMERKAKSEAQQAAHEAATHRPGRAAGKARVKAKSHGAWGDSSDEEEEEEEEEEDVDSDGEPTAPVRDNRSPSGSMQPGQPGAPYPSTSSGDSSYPPSQVRGPRTLPQVPGSRSQEYDSEDPQQRRFPDQYSERRTFYEDSVRPSTGGTSGIPTHAPAPVPSRHMWSQVLDPGRAPGSVPENINNRDTFVQLDSPAQTLTKAFTPHGLLSVGLQDKQDRSAKKQEELARESGASLVNVPNKPPPPQTGLLGAITAHERDRKREGGVGATLTEREREKRLAEERQRKLDDYQRQQLEQMAQGGSMYGGQQFPGYNPMMNPMMMGMNPMMSGYMGYPGMMPAFANPQHMYAAQQAAQAYQQTMMALSQAGSQVGGEGGGGGTPAPLNPMMTGASMGGFDPRFSMMMPMMSPMPMGGMGPMGSGMGMGGMGGGMGGMAPGGMAPMGMQMTGGSAFDPRFSQFDPGLALQPPSADFANQGRFSPHNSSAGRDSPRRTGEGGDEPPRRSANASPRPPQ</sequence>
<gene>
    <name evidence="1" type="ORF">BV25DRAFT_162900</name>
</gene>
<name>A0ACB8T923_9AGAM</name>
<protein>
    <submittedName>
        <fullName evidence="1">Uncharacterized protein</fullName>
    </submittedName>
</protein>
<organism evidence="1 2">
    <name type="scientific">Artomyces pyxidatus</name>
    <dbReference type="NCBI Taxonomy" id="48021"/>
    <lineage>
        <taxon>Eukaryota</taxon>
        <taxon>Fungi</taxon>
        <taxon>Dikarya</taxon>
        <taxon>Basidiomycota</taxon>
        <taxon>Agaricomycotina</taxon>
        <taxon>Agaricomycetes</taxon>
        <taxon>Russulales</taxon>
        <taxon>Auriscalpiaceae</taxon>
        <taxon>Artomyces</taxon>
    </lineage>
</organism>
<accession>A0ACB8T923</accession>
<reference evidence="1" key="2">
    <citation type="journal article" date="2022" name="New Phytol.">
        <title>Evolutionary transition to the ectomycorrhizal habit in the genomes of a hyperdiverse lineage of mushroom-forming fungi.</title>
        <authorList>
            <person name="Looney B."/>
            <person name="Miyauchi S."/>
            <person name="Morin E."/>
            <person name="Drula E."/>
            <person name="Courty P.E."/>
            <person name="Kohler A."/>
            <person name="Kuo A."/>
            <person name="LaButti K."/>
            <person name="Pangilinan J."/>
            <person name="Lipzen A."/>
            <person name="Riley R."/>
            <person name="Andreopoulos W."/>
            <person name="He G."/>
            <person name="Johnson J."/>
            <person name="Nolan M."/>
            <person name="Tritt A."/>
            <person name="Barry K.W."/>
            <person name="Grigoriev I.V."/>
            <person name="Nagy L.G."/>
            <person name="Hibbett D."/>
            <person name="Henrissat B."/>
            <person name="Matheny P.B."/>
            <person name="Labbe J."/>
            <person name="Martin F.M."/>
        </authorList>
    </citation>
    <scope>NUCLEOTIDE SEQUENCE</scope>
    <source>
        <strain evidence="1">HHB10654</strain>
    </source>
</reference>
<dbReference type="Proteomes" id="UP000814140">
    <property type="component" value="Unassembled WGS sequence"/>
</dbReference>